<dbReference type="SUPFAM" id="SSF52540">
    <property type="entry name" value="P-loop containing nucleoside triphosphate hydrolases"/>
    <property type="match status" value="1"/>
</dbReference>
<name>A0AAN0S907_9ENTR</name>
<evidence type="ECO:0008006" key="5">
    <source>
        <dbReference type="Google" id="ProtNLM"/>
    </source>
</evidence>
<evidence type="ECO:0000259" key="1">
    <source>
        <dbReference type="Pfam" id="PF13304"/>
    </source>
</evidence>
<dbReference type="AlphaFoldDB" id="A0AAN0S907"/>
<dbReference type="Proteomes" id="UP000029516">
    <property type="component" value="Chromosome"/>
</dbReference>
<dbReference type="PANTHER" id="PTHR43581:SF2">
    <property type="entry name" value="EXCINUCLEASE ATPASE SUBUNIT"/>
    <property type="match status" value="1"/>
</dbReference>
<dbReference type="KEGG" id="cem:LH23_22590"/>
<sequence>MSNSFSITLPKKDNELEEIETNQSVLFIGANGSGKSRLGAWMDLKSPQKNMVHRISAQRALAMPDHTTPTSIKQAQNNLLYGSENLGNTEPLWYKEHTRWARKPTISSLNDYDKLMVYLFSDKVEVNSKYIELVKNSDERIVPLTTKLDKVKYIWEKNLPHRELVLGGLNIQTRVRGNNDLVYSSSEMSDGERVIFYLIGQCLAAPENGIIIIDEPEIHLHKSVQVPLWKDIEKLRPDCLFVYMTHDTDFAAALHEAKKIWLKGYDGSCWDWEDVPDVEGLPESLLIEILGSRKPIVFVEGENGSYDVSLYRAVLNNYLVIPSGSCSQVIQNVKALRTSEELHYMEVSGIIDRDRRVEGEIQSLLRYGIYTLSVAEVENLFCVPEVITLVSERLVRNPDEDLQSVKDFVFRAISSELDTQISLRVAGEIKFMLNCFDEKAKGIDGLNKALNLLTSEINIEELYNESLFLYKNAVEKQDYLLALKLYNRKSLSSQVSKHLGLANGQLAELVIRMVNNESGESMRRALSPYFGEFSSKIVIPNA</sequence>
<proteinExistence type="predicted"/>
<evidence type="ECO:0000259" key="2">
    <source>
        <dbReference type="Pfam" id="PF14491"/>
    </source>
</evidence>
<dbReference type="GO" id="GO:0005524">
    <property type="term" value="F:ATP binding"/>
    <property type="evidence" value="ECO:0007669"/>
    <property type="project" value="InterPro"/>
</dbReference>
<feature type="domain" description="ATPase AAA-type core" evidence="1">
    <location>
        <begin position="151"/>
        <end position="221"/>
    </location>
</feature>
<dbReference type="GO" id="GO:0016887">
    <property type="term" value="F:ATP hydrolysis activity"/>
    <property type="evidence" value="ECO:0007669"/>
    <property type="project" value="InterPro"/>
</dbReference>
<dbReference type="InterPro" id="IPR051396">
    <property type="entry name" value="Bact_Antivir_Def_Nuclease"/>
</dbReference>
<dbReference type="InterPro" id="IPR027417">
    <property type="entry name" value="P-loop_NTPase"/>
</dbReference>
<dbReference type="Pfam" id="PF14491">
    <property type="entry name" value="DUF4435"/>
    <property type="match status" value="1"/>
</dbReference>
<dbReference type="InterPro" id="IPR003959">
    <property type="entry name" value="ATPase_AAA_core"/>
</dbReference>
<protein>
    <recommendedName>
        <fullName evidence="5">DUF4435 domain-containing protein</fullName>
    </recommendedName>
</protein>
<dbReference type="InterPro" id="IPR029492">
    <property type="entry name" value="DUF4435"/>
</dbReference>
<dbReference type="PANTHER" id="PTHR43581">
    <property type="entry name" value="ATP/GTP PHOSPHATASE"/>
    <property type="match status" value="1"/>
</dbReference>
<reference evidence="3 4" key="1">
    <citation type="submission" date="2014-09" db="EMBL/GenBank/DDBJ databases">
        <authorList>
            <person name="Chan K.-G."/>
        </authorList>
    </citation>
    <scope>NUCLEOTIDE SEQUENCE [LARGE SCALE GENOMIC DNA]</scope>
    <source>
        <strain evidence="3 4">M006</strain>
    </source>
</reference>
<feature type="domain" description="DUF4435" evidence="2">
    <location>
        <begin position="293"/>
        <end position="465"/>
    </location>
</feature>
<accession>A0AAN0S907</accession>
<dbReference type="RefSeq" id="WP_039295908.1">
    <property type="nucleotide sequence ID" value="NZ_CP009458.1"/>
</dbReference>
<evidence type="ECO:0000313" key="3">
    <source>
        <dbReference type="EMBL" id="AIR63347.1"/>
    </source>
</evidence>
<gene>
    <name evidence="3" type="ORF">LH23_22590</name>
</gene>
<dbReference type="EMBL" id="CP009458">
    <property type="protein sequence ID" value="AIR63347.1"/>
    <property type="molecule type" value="Genomic_DNA"/>
</dbReference>
<evidence type="ECO:0000313" key="4">
    <source>
        <dbReference type="Proteomes" id="UP000029516"/>
    </source>
</evidence>
<dbReference type="Pfam" id="PF13304">
    <property type="entry name" value="AAA_21"/>
    <property type="match status" value="1"/>
</dbReference>
<organism evidence="3 4">
    <name type="scientific">Cedecea neteri</name>
    <dbReference type="NCBI Taxonomy" id="158822"/>
    <lineage>
        <taxon>Bacteria</taxon>
        <taxon>Pseudomonadati</taxon>
        <taxon>Pseudomonadota</taxon>
        <taxon>Gammaproteobacteria</taxon>
        <taxon>Enterobacterales</taxon>
        <taxon>Enterobacteriaceae</taxon>
        <taxon>Cedecea</taxon>
    </lineage>
</organism>
<dbReference type="Gene3D" id="3.40.50.300">
    <property type="entry name" value="P-loop containing nucleotide triphosphate hydrolases"/>
    <property type="match status" value="1"/>
</dbReference>